<evidence type="ECO:0000256" key="4">
    <source>
        <dbReference type="ARBA" id="ARBA00022741"/>
    </source>
</evidence>
<accession>A0A4U6TQX3</accession>
<keyword evidence="11" id="KW-1185">Reference proteome</keyword>
<keyword evidence="4" id="KW-0547">Nucleotide-binding</keyword>
<evidence type="ECO:0000313" key="11">
    <source>
        <dbReference type="Proteomes" id="UP000298652"/>
    </source>
</evidence>
<dbReference type="PANTHER" id="PTHR36766">
    <property type="entry name" value="PLANT BROAD-SPECTRUM MILDEW RESISTANCE PROTEIN RPW8"/>
    <property type="match status" value="1"/>
</dbReference>
<feature type="domain" description="Disease resistance N-terminal" evidence="8">
    <location>
        <begin position="12"/>
        <end position="91"/>
    </location>
</feature>
<evidence type="ECO:0000313" key="10">
    <source>
        <dbReference type="EMBL" id="TKW03794.1"/>
    </source>
</evidence>
<dbReference type="AlphaFoldDB" id="A0A4U6TQX3"/>
<protein>
    <recommendedName>
        <fullName evidence="12">NB-ARC domain-containing protein</fullName>
    </recommendedName>
</protein>
<evidence type="ECO:0000256" key="1">
    <source>
        <dbReference type="ARBA" id="ARBA00008894"/>
    </source>
</evidence>
<dbReference type="Gene3D" id="1.10.8.430">
    <property type="entry name" value="Helical domain of apoptotic protease-activating factors"/>
    <property type="match status" value="1"/>
</dbReference>
<sequence length="1115" mass="125644">MELVIGGFVSAVVEGAVAKAVAYLERNHDMPERTKELLRELEVRLTVVKAISEAADNRLITNANLVQWLRRLHAATQEAEDALDEFEVDEASITGKRKVSELIVSSLRSLKSLVVPDNSMERLEHVVKTLTHLCASSATFVELLKMDDSKANQQKEGITGEASSQLPIDIHVFGREEVTEFILKMIAGTASSDPAGSSSGTGKIRATMHNILVLPIVGMSGVGKTTLAQVIYNHPKVKEQFQRRAWVYVSEHFSIKRSLQEILSSFNKYKDMCLDSSDSMEATITKLRSKIRAGNRFFLVLDNVWTEMCQEWNTLLTVLSDDARQCGSVILVTTQSQRISTIVATVCPINLKALPWESFWPLFQYHAFWGVEASQQVNHNMLLMGEEIAKKLGGLPLAARIIGNLLRSTFSWDKWRRVAESDWWNFGDGLQGILPYLGVCYQHLSPKQRQCFAFCSIFPRNYLFDKDREVQMWIAHDFIKSNGFRDAIAVSLHQCFLHGESSGGASSPAPQNIRHLALQTGSLEQCQELHKYKNLRTLLLFGRFEGDAFYSLLDSVLGNSPCLRVLDMSYVEAPVMGWPNDARGQRKLRFLDLSFTRIARLKDLPRNLQVLHLRGYDADHLPQSITKLINLRHLYVDDSALSKIQGIGQLTELQELDSFIARKGLGFTIRELKNMRELTGRLCIRGIENVRSKEEAMEARLMDKKHLGALVIEGRKVPKFALEGLQPHPDIQELTIKFYQDQVFPHWVLQPGNLANLLHASLENCRFLSSLPPLGHLPLLKFLSLRKLPSIKHVDGVSFGGFPSLERLEFQWVEKWEEWTEPNAAAEAHTHGSSLFLGRLKKLNLESCPLLRQFPRFPNLPVLRELKISKPGSYILELPACLHVLECLTTLKIEYCHHNLVLSANQFKSLENLDLIKCEGICLADSFQCFSNLRSARVEGCPQILRTAAASATAGLGQELYEEQHQQQGANLLTHLRTDDSLMTGDYFRMIGSLPSLRELLVFDIPNATHFSERQELWFQELISLECICIASCHALQRLPSSLTAMPSIKKLALHSLHNLHSLPDNALPPNLQELVIDHCCSLATRVTKDGGDWSKVVHVPYILVDGTVIQNIEL</sequence>
<evidence type="ECO:0000256" key="5">
    <source>
        <dbReference type="ARBA" id="ARBA00022821"/>
    </source>
</evidence>
<evidence type="ECO:0000256" key="3">
    <source>
        <dbReference type="ARBA" id="ARBA00022737"/>
    </source>
</evidence>
<dbReference type="Pfam" id="PF00931">
    <property type="entry name" value="NB-ARC"/>
    <property type="match status" value="1"/>
</dbReference>
<dbReference type="Pfam" id="PF18052">
    <property type="entry name" value="Rx_N"/>
    <property type="match status" value="1"/>
</dbReference>
<evidence type="ECO:0000259" key="9">
    <source>
        <dbReference type="Pfam" id="PF25019"/>
    </source>
</evidence>
<dbReference type="Proteomes" id="UP000298652">
    <property type="component" value="Chromosome 7"/>
</dbReference>
<keyword evidence="6" id="KW-0067">ATP-binding</keyword>
<dbReference type="InterPro" id="IPR042197">
    <property type="entry name" value="Apaf_helical"/>
</dbReference>
<dbReference type="EMBL" id="CM016558">
    <property type="protein sequence ID" value="TKW03794.1"/>
    <property type="molecule type" value="Genomic_DNA"/>
</dbReference>
<gene>
    <name evidence="10" type="ORF">SEVIR_7G067000v2</name>
</gene>
<evidence type="ECO:0000256" key="6">
    <source>
        <dbReference type="ARBA" id="ARBA00022840"/>
    </source>
</evidence>
<dbReference type="InterPro" id="IPR002182">
    <property type="entry name" value="NB-ARC"/>
</dbReference>
<dbReference type="OMA" id="ATICQVP"/>
<dbReference type="InterPro" id="IPR056789">
    <property type="entry name" value="LRR_R13L1-DRL21"/>
</dbReference>
<name>A0A4U6TQX3_SETVI</name>
<dbReference type="Gene3D" id="3.80.10.10">
    <property type="entry name" value="Ribonuclease Inhibitor"/>
    <property type="match status" value="3"/>
</dbReference>
<dbReference type="InterPro" id="IPR027417">
    <property type="entry name" value="P-loop_NTPase"/>
</dbReference>
<dbReference type="GO" id="GO:0006952">
    <property type="term" value="P:defense response"/>
    <property type="evidence" value="ECO:0007669"/>
    <property type="project" value="UniProtKB-KW"/>
</dbReference>
<dbReference type="InterPro" id="IPR041118">
    <property type="entry name" value="Rx_N"/>
</dbReference>
<dbReference type="PRINTS" id="PR00364">
    <property type="entry name" value="DISEASERSIST"/>
</dbReference>
<dbReference type="Pfam" id="PF25019">
    <property type="entry name" value="LRR_R13L1-DRL21"/>
    <property type="match status" value="1"/>
</dbReference>
<keyword evidence="2" id="KW-0433">Leucine-rich repeat</keyword>
<feature type="domain" description="NB-ARC" evidence="7">
    <location>
        <begin position="209"/>
        <end position="368"/>
    </location>
</feature>
<dbReference type="GO" id="GO:0005524">
    <property type="term" value="F:ATP binding"/>
    <property type="evidence" value="ECO:0007669"/>
    <property type="project" value="UniProtKB-KW"/>
</dbReference>
<evidence type="ECO:0000259" key="7">
    <source>
        <dbReference type="Pfam" id="PF00931"/>
    </source>
</evidence>
<dbReference type="PANTHER" id="PTHR36766:SF70">
    <property type="entry name" value="DISEASE RESISTANCE PROTEIN RGA4"/>
    <property type="match status" value="1"/>
</dbReference>
<keyword evidence="5" id="KW-0611">Plant defense</keyword>
<dbReference type="Gene3D" id="1.20.5.4130">
    <property type="match status" value="1"/>
</dbReference>
<dbReference type="InterPro" id="IPR032675">
    <property type="entry name" value="LRR_dom_sf"/>
</dbReference>
<proteinExistence type="inferred from homology"/>
<dbReference type="Gramene" id="TKW03794">
    <property type="protein sequence ID" value="TKW03794"/>
    <property type="gene ID" value="SEVIR_7G067000v2"/>
</dbReference>
<dbReference type="Gene3D" id="3.40.50.300">
    <property type="entry name" value="P-loop containing nucleotide triphosphate hydrolases"/>
    <property type="match status" value="1"/>
</dbReference>
<organism evidence="10 11">
    <name type="scientific">Setaria viridis</name>
    <name type="common">Green bristlegrass</name>
    <name type="synonym">Setaria italica subsp. viridis</name>
    <dbReference type="NCBI Taxonomy" id="4556"/>
    <lineage>
        <taxon>Eukaryota</taxon>
        <taxon>Viridiplantae</taxon>
        <taxon>Streptophyta</taxon>
        <taxon>Embryophyta</taxon>
        <taxon>Tracheophyta</taxon>
        <taxon>Spermatophyta</taxon>
        <taxon>Magnoliopsida</taxon>
        <taxon>Liliopsida</taxon>
        <taxon>Poales</taxon>
        <taxon>Poaceae</taxon>
        <taxon>PACMAD clade</taxon>
        <taxon>Panicoideae</taxon>
        <taxon>Panicodae</taxon>
        <taxon>Paniceae</taxon>
        <taxon>Cenchrinae</taxon>
        <taxon>Setaria</taxon>
    </lineage>
</organism>
<dbReference type="GO" id="GO:0051707">
    <property type="term" value="P:response to other organism"/>
    <property type="evidence" value="ECO:0007669"/>
    <property type="project" value="UniProtKB-ARBA"/>
</dbReference>
<feature type="domain" description="R13L1/DRL21-like LRR repeat region" evidence="9">
    <location>
        <begin position="669"/>
        <end position="787"/>
    </location>
</feature>
<evidence type="ECO:0000256" key="2">
    <source>
        <dbReference type="ARBA" id="ARBA00022614"/>
    </source>
</evidence>
<dbReference type="SUPFAM" id="SSF52058">
    <property type="entry name" value="L domain-like"/>
    <property type="match status" value="2"/>
</dbReference>
<comment type="similarity">
    <text evidence="1">Belongs to the disease resistance NB-LRR family.</text>
</comment>
<reference evidence="10" key="1">
    <citation type="submission" date="2019-03" db="EMBL/GenBank/DDBJ databases">
        <title>WGS assembly of Setaria viridis.</title>
        <authorList>
            <person name="Huang P."/>
            <person name="Jenkins J."/>
            <person name="Grimwood J."/>
            <person name="Barry K."/>
            <person name="Healey A."/>
            <person name="Mamidi S."/>
            <person name="Sreedasyam A."/>
            <person name="Shu S."/>
            <person name="Feldman M."/>
            <person name="Wu J."/>
            <person name="Yu Y."/>
            <person name="Chen C."/>
            <person name="Johnson J."/>
            <person name="Rokhsar D."/>
            <person name="Baxter I."/>
            <person name="Schmutz J."/>
            <person name="Brutnell T."/>
            <person name="Kellogg E."/>
        </authorList>
    </citation>
    <scope>NUCLEOTIDE SEQUENCE [LARGE SCALE GENOMIC DNA]</scope>
</reference>
<dbReference type="SUPFAM" id="SSF52540">
    <property type="entry name" value="P-loop containing nucleoside triphosphate hydrolases"/>
    <property type="match status" value="1"/>
</dbReference>
<evidence type="ECO:0008006" key="12">
    <source>
        <dbReference type="Google" id="ProtNLM"/>
    </source>
</evidence>
<keyword evidence="3" id="KW-0677">Repeat</keyword>
<evidence type="ECO:0000259" key="8">
    <source>
        <dbReference type="Pfam" id="PF18052"/>
    </source>
</evidence>
<dbReference type="GO" id="GO:0043531">
    <property type="term" value="F:ADP binding"/>
    <property type="evidence" value="ECO:0007669"/>
    <property type="project" value="InterPro"/>
</dbReference>